<feature type="compositionally biased region" description="Polar residues" evidence="1">
    <location>
        <begin position="119"/>
        <end position="131"/>
    </location>
</feature>
<proteinExistence type="predicted"/>
<protein>
    <submittedName>
        <fullName evidence="2">Uncharacterized protein</fullName>
    </submittedName>
</protein>
<evidence type="ECO:0000256" key="1">
    <source>
        <dbReference type="SAM" id="MobiDB-lite"/>
    </source>
</evidence>
<dbReference type="AlphaFoldDB" id="A0A0B7KDZ0"/>
<sequence>MPRSGPSEPIPGVKSPPRGPAALRPPTGPAANRTLSANSTPAHTSKHPPPHNSQPNRAEMPSPTQPPAGPRGYIPPARGAYASRGRGGTWNQPTARHLSTSVPSPSTPTGPSNAPTGPRSSSNGPTSSTPIQARPFNPPTGPAAGHGGGPRQTLAQSLLATMPPIIPGGKLDPSMTPLILGVTRDIEPHFKKLRDEEEKYREELRIKQERVRKSLYHWDRLGREAKAWEMRSDLSEKSMKNLAGEGMGGAAF</sequence>
<feature type="compositionally biased region" description="Polar residues" evidence="1">
    <location>
        <begin position="33"/>
        <end position="43"/>
    </location>
</feature>
<feature type="compositionally biased region" description="Polar residues" evidence="1">
    <location>
        <begin position="89"/>
        <end position="98"/>
    </location>
</feature>
<organism evidence="2">
    <name type="scientific">Bionectria ochroleuca</name>
    <name type="common">Gliocladium roseum</name>
    <dbReference type="NCBI Taxonomy" id="29856"/>
    <lineage>
        <taxon>Eukaryota</taxon>
        <taxon>Fungi</taxon>
        <taxon>Dikarya</taxon>
        <taxon>Ascomycota</taxon>
        <taxon>Pezizomycotina</taxon>
        <taxon>Sordariomycetes</taxon>
        <taxon>Hypocreomycetidae</taxon>
        <taxon>Hypocreales</taxon>
        <taxon>Bionectriaceae</taxon>
        <taxon>Clonostachys</taxon>
    </lineage>
</organism>
<gene>
    <name evidence="2" type="ORF">BN869_000008974_1</name>
</gene>
<name>A0A0B7KDZ0_BIOOC</name>
<dbReference type="EMBL" id="CDPU01000032">
    <property type="protein sequence ID" value="CEO52916.1"/>
    <property type="molecule type" value="Genomic_DNA"/>
</dbReference>
<feature type="compositionally biased region" description="Low complexity" evidence="1">
    <location>
        <begin position="99"/>
        <end position="118"/>
    </location>
</feature>
<reference evidence="2" key="1">
    <citation type="submission" date="2015-01" db="EMBL/GenBank/DDBJ databases">
        <authorList>
            <person name="Durling Mikael"/>
        </authorList>
    </citation>
    <scope>NUCLEOTIDE SEQUENCE</scope>
</reference>
<accession>A0A0B7KDZ0</accession>
<feature type="region of interest" description="Disordered" evidence="1">
    <location>
        <begin position="1"/>
        <end position="157"/>
    </location>
</feature>
<evidence type="ECO:0000313" key="2">
    <source>
        <dbReference type="EMBL" id="CEO52916.1"/>
    </source>
</evidence>